<comment type="subcellular location">
    <subcellularLocation>
        <location evidence="1">Membrane</location>
        <topology evidence="1">Multi-pass membrane protein</topology>
    </subcellularLocation>
</comment>
<comment type="caution">
    <text evidence="7">The sequence shown here is derived from an EMBL/GenBank/DDBJ whole genome shotgun (WGS) entry which is preliminary data.</text>
</comment>
<feature type="transmembrane region" description="Helical" evidence="5">
    <location>
        <begin position="164"/>
        <end position="183"/>
    </location>
</feature>
<dbReference type="Proteomes" id="UP000292052">
    <property type="component" value="Unassembled WGS sequence"/>
</dbReference>
<dbReference type="InterPro" id="IPR001902">
    <property type="entry name" value="SLC26A/SulP_fam"/>
</dbReference>
<sequence length="264" mass="28645">SIKDCKIGPDDIKERKPIHNIVTKFIWLISTARNIIVVVFSAVLAYFFELHGSKPFILTGFIKPGLPEFAPPPFETHIDNTTYNFVDMSSALGSAIIVVPLLSILENIALAKVFADGKTIDATQEMLALGVCNIASSFVQSMPVSGALSRGAVNHASGVKTTFGGIYTGIIVILSLHLFTPYFSYIPKASLAAVIIAAVVFMVEFHVVKPMWRTKKSDLIPACSTFVCCLFLRLEIGIVVGVGINLIFLLYATARPSVHVEKVS</sequence>
<dbReference type="GO" id="GO:0055085">
    <property type="term" value="P:transmembrane transport"/>
    <property type="evidence" value="ECO:0007669"/>
    <property type="project" value="InterPro"/>
</dbReference>
<keyword evidence="4 5" id="KW-0472">Membrane</keyword>
<feature type="non-terminal residue" evidence="7">
    <location>
        <position position="1"/>
    </location>
</feature>
<keyword evidence="8" id="KW-1185">Reference proteome</keyword>
<reference evidence="7 8" key="1">
    <citation type="submission" date="2017-03" db="EMBL/GenBank/DDBJ databases">
        <title>Genome of the blue death feigning beetle - Asbolus verrucosus.</title>
        <authorList>
            <person name="Rider S.D."/>
        </authorList>
    </citation>
    <scope>NUCLEOTIDE SEQUENCE [LARGE SCALE GENOMIC DNA]</scope>
    <source>
        <strain evidence="7">Butters</strain>
        <tissue evidence="7">Head and leg muscle</tissue>
    </source>
</reference>
<feature type="domain" description="SLC26A/SulP transporter" evidence="6">
    <location>
        <begin position="26"/>
        <end position="221"/>
    </location>
</feature>
<feature type="transmembrane region" description="Helical" evidence="5">
    <location>
        <begin position="219"/>
        <end position="252"/>
    </location>
</feature>
<evidence type="ECO:0000256" key="1">
    <source>
        <dbReference type="ARBA" id="ARBA00004141"/>
    </source>
</evidence>
<gene>
    <name evidence="7" type="ORF">BDFB_011797</name>
</gene>
<evidence type="ECO:0000256" key="3">
    <source>
        <dbReference type="ARBA" id="ARBA00022989"/>
    </source>
</evidence>
<dbReference type="EMBL" id="QDEB01095459">
    <property type="protein sequence ID" value="RZC32672.1"/>
    <property type="molecule type" value="Genomic_DNA"/>
</dbReference>
<feature type="transmembrane region" description="Helical" evidence="5">
    <location>
        <begin position="25"/>
        <end position="48"/>
    </location>
</feature>
<evidence type="ECO:0000256" key="5">
    <source>
        <dbReference type="SAM" id="Phobius"/>
    </source>
</evidence>
<organism evidence="7 8">
    <name type="scientific">Asbolus verrucosus</name>
    <name type="common">Desert ironclad beetle</name>
    <dbReference type="NCBI Taxonomy" id="1661398"/>
    <lineage>
        <taxon>Eukaryota</taxon>
        <taxon>Metazoa</taxon>
        <taxon>Ecdysozoa</taxon>
        <taxon>Arthropoda</taxon>
        <taxon>Hexapoda</taxon>
        <taxon>Insecta</taxon>
        <taxon>Pterygota</taxon>
        <taxon>Neoptera</taxon>
        <taxon>Endopterygota</taxon>
        <taxon>Coleoptera</taxon>
        <taxon>Polyphaga</taxon>
        <taxon>Cucujiformia</taxon>
        <taxon>Tenebrionidae</taxon>
        <taxon>Pimeliinae</taxon>
        <taxon>Asbolus</taxon>
    </lineage>
</organism>
<feature type="transmembrane region" description="Helical" evidence="5">
    <location>
        <begin position="91"/>
        <end position="114"/>
    </location>
</feature>
<keyword evidence="3 5" id="KW-1133">Transmembrane helix</keyword>
<protein>
    <submittedName>
        <fullName evidence="7">Sulfate transp domain containing protein</fullName>
    </submittedName>
</protein>
<evidence type="ECO:0000313" key="7">
    <source>
        <dbReference type="EMBL" id="RZC32672.1"/>
    </source>
</evidence>
<feature type="transmembrane region" description="Helical" evidence="5">
    <location>
        <begin position="190"/>
        <end position="207"/>
    </location>
</feature>
<dbReference type="PANTHER" id="PTHR11814">
    <property type="entry name" value="SULFATE TRANSPORTER"/>
    <property type="match status" value="1"/>
</dbReference>
<accession>A0A482VIL3</accession>
<evidence type="ECO:0000313" key="8">
    <source>
        <dbReference type="Proteomes" id="UP000292052"/>
    </source>
</evidence>
<keyword evidence="2 5" id="KW-0812">Transmembrane</keyword>
<dbReference type="GO" id="GO:0016020">
    <property type="term" value="C:membrane"/>
    <property type="evidence" value="ECO:0007669"/>
    <property type="project" value="UniProtKB-SubCell"/>
</dbReference>
<evidence type="ECO:0000256" key="2">
    <source>
        <dbReference type="ARBA" id="ARBA00022692"/>
    </source>
</evidence>
<name>A0A482VIL3_ASBVE</name>
<dbReference type="STRING" id="1661398.A0A482VIL3"/>
<dbReference type="InterPro" id="IPR011547">
    <property type="entry name" value="SLC26A/SulP_dom"/>
</dbReference>
<evidence type="ECO:0000256" key="4">
    <source>
        <dbReference type="ARBA" id="ARBA00023136"/>
    </source>
</evidence>
<feature type="non-terminal residue" evidence="7">
    <location>
        <position position="264"/>
    </location>
</feature>
<dbReference type="AlphaFoldDB" id="A0A482VIL3"/>
<dbReference type="Pfam" id="PF00916">
    <property type="entry name" value="Sulfate_transp"/>
    <property type="match status" value="1"/>
</dbReference>
<evidence type="ECO:0000259" key="6">
    <source>
        <dbReference type="Pfam" id="PF00916"/>
    </source>
</evidence>
<proteinExistence type="predicted"/>
<dbReference type="OrthoDB" id="288203at2759"/>